<reference evidence="2 3" key="1">
    <citation type="submission" date="2014-12" db="EMBL/GenBank/DDBJ databases">
        <title>Complete genome sequence of Streptomyces vietnamensis strain GIMV4.0001, a genetic manipulable producer of the benzoisochromanequinone antibiotic granaticin.</title>
        <authorList>
            <person name="Deng M.R."/>
            <person name="Guo J."/>
            <person name="Ma L.Y."/>
            <person name="Feng G.D."/>
            <person name="Mo C.Y."/>
            <person name="Zhu H.H."/>
        </authorList>
    </citation>
    <scope>NUCLEOTIDE SEQUENCE [LARGE SCALE GENOMIC DNA]</scope>
    <source>
        <strain evidence="3">GIMV4.0001</strain>
    </source>
</reference>
<dbReference type="STRING" id="362257.SVTN_26435"/>
<keyword evidence="3" id="KW-1185">Reference proteome</keyword>
<evidence type="ECO:0000313" key="3">
    <source>
        <dbReference type="Proteomes" id="UP000031774"/>
    </source>
</evidence>
<evidence type="ECO:0000313" key="2">
    <source>
        <dbReference type="EMBL" id="AJF69989.1"/>
    </source>
</evidence>
<gene>
    <name evidence="2" type="ORF">SVTN_26435</name>
</gene>
<dbReference type="KEGG" id="svt:SVTN_26435"/>
<dbReference type="EMBL" id="CP010407">
    <property type="protein sequence ID" value="AJF69989.1"/>
    <property type="molecule type" value="Genomic_DNA"/>
</dbReference>
<accession>A0A0B5INJ3</accession>
<evidence type="ECO:0000256" key="1">
    <source>
        <dbReference type="SAM" id="MobiDB-lite"/>
    </source>
</evidence>
<dbReference type="HOGENOM" id="CLU_470718_0_0_11"/>
<name>A0A0B5INJ3_9ACTN</name>
<feature type="region of interest" description="Disordered" evidence="1">
    <location>
        <begin position="268"/>
        <end position="322"/>
    </location>
</feature>
<sequence>MHYAPVPGGVYFSGVRAQFVLRGSEVLHAVAQGCVPLLEEGTDEDALVAGIGTERARPAVRHLVDRLRENGLLLDPAAFTAPEPPAEVRERHAESLARLEGLLDDPYGAFARLRAATVLVTGPPAATGPAVRGLRRAGVGTVLTEAGAEAPDAVLDIRESREGDTDPAPPSEAPLVVPVRIGTGGVTLVGPALTGPGHPAVRDAFHDRARAWAAAGSTAPAPRPVADALAGALAAQLLVDTLTGTADAGEAHVVHGTDLVSDRVTVGGAPMAAAPGRPGSLPLPTPEDRTTEDDGTAAEDRTHTLAGAPADDLPEPDEARETAAPLAARWTGPLALAEGADLPQMPLALRAAELRSAGRPTTTVLAWAAHQETAAVAATLQALRALIPGAPTPAAGPHARIPGAPTPAAGLTREHWLLDGALRLLAEEAEFPPAETATPHVPPAALPVGDPAVAAGGGAPGGTDPEGLRILSRLRALLTEEPLVRTASVPGLDWRLAEVTADGTALGRAWGADAAEAARNALCTALARTQTADLPGTVDPLSTDALLLADRAALDALRAQLAATGRAFRGEAVRHDPVLGELPLWYGPVEAHDAH</sequence>
<proteinExistence type="predicted"/>
<dbReference type="Proteomes" id="UP000031774">
    <property type="component" value="Chromosome"/>
</dbReference>
<dbReference type="AlphaFoldDB" id="A0A0B5INJ3"/>
<feature type="compositionally biased region" description="Low complexity" evidence="1">
    <location>
        <begin position="268"/>
        <end position="279"/>
    </location>
</feature>
<organism evidence="2 3">
    <name type="scientific">Streptomyces vietnamensis</name>
    <dbReference type="NCBI Taxonomy" id="362257"/>
    <lineage>
        <taxon>Bacteria</taxon>
        <taxon>Bacillati</taxon>
        <taxon>Actinomycetota</taxon>
        <taxon>Actinomycetes</taxon>
        <taxon>Kitasatosporales</taxon>
        <taxon>Streptomycetaceae</taxon>
        <taxon>Streptomyces</taxon>
    </lineage>
</organism>
<protein>
    <recommendedName>
        <fullName evidence="4">YcaO domain-containing protein</fullName>
    </recommendedName>
</protein>
<evidence type="ECO:0008006" key="4">
    <source>
        <dbReference type="Google" id="ProtNLM"/>
    </source>
</evidence>